<dbReference type="Gene3D" id="3.90.180.10">
    <property type="entry name" value="Medium-chain alcohol dehydrogenases, catalytic domain"/>
    <property type="match status" value="1"/>
</dbReference>
<dbReference type="InterPro" id="IPR023828">
    <property type="entry name" value="Peptidase_S8_Ser-AS"/>
</dbReference>
<evidence type="ECO:0008006" key="8">
    <source>
        <dbReference type="Google" id="ProtNLM"/>
    </source>
</evidence>
<dbReference type="PROSITE" id="PS00138">
    <property type="entry name" value="SUBTILASE_SER"/>
    <property type="match status" value="1"/>
</dbReference>
<dbReference type="InterPro" id="IPR000209">
    <property type="entry name" value="Peptidase_S8/S53_dom"/>
</dbReference>
<reference evidence="7" key="1">
    <citation type="journal article" date="2015" name="Nature">
        <title>Complex archaea that bridge the gap between prokaryotes and eukaryotes.</title>
        <authorList>
            <person name="Spang A."/>
            <person name="Saw J.H."/>
            <person name="Jorgensen S.L."/>
            <person name="Zaremba-Niedzwiedzka K."/>
            <person name="Martijn J."/>
            <person name="Lind A.E."/>
            <person name="van Eijk R."/>
            <person name="Schleper C."/>
            <person name="Guy L."/>
            <person name="Ettema T.J."/>
        </authorList>
    </citation>
    <scope>NUCLEOTIDE SEQUENCE</scope>
</reference>
<dbReference type="GO" id="GO:0004252">
    <property type="term" value="F:serine-type endopeptidase activity"/>
    <property type="evidence" value="ECO:0007669"/>
    <property type="project" value="InterPro"/>
</dbReference>
<evidence type="ECO:0000313" key="7">
    <source>
        <dbReference type="EMBL" id="KKL94056.1"/>
    </source>
</evidence>
<dbReference type="PANTHER" id="PTHR43205:SF7">
    <property type="entry name" value="PROSTAGLANDIN REDUCTASE 1"/>
    <property type="match status" value="1"/>
</dbReference>
<keyword evidence="3" id="KW-0720">Serine protease</keyword>
<name>A0A0F9GTS2_9ZZZZ</name>
<dbReference type="InterPro" id="IPR011032">
    <property type="entry name" value="GroES-like_sf"/>
</dbReference>
<dbReference type="Pfam" id="PF16884">
    <property type="entry name" value="ADH_N_2"/>
    <property type="match status" value="1"/>
</dbReference>
<evidence type="ECO:0000256" key="1">
    <source>
        <dbReference type="ARBA" id="ARBA00022670"/>
    </source>
</evidence>
<keyword evidence="1" id="KW-0645">Protease</keyword>
<dbReference type="Pfam" id="PF00082">
    <property type="entry name" value="Peptidase_S8"/>
    <property type="match status" value="1"/>
</dbReference>
<feature type="non-terminal residue" evidence="7">
    <location>
        <position position="1"/>
    </location>
</feature>
<dbReference type="PANTHER" id="PTHR43205">
    <property type="entry name" value="PROSTAGLANDIN REDUCTASE"/>
    <property type="match status" value="1"/>
</dbReference>
<dbReference type="GO" id="GO:0016628">
    <property type="term" value="F:oxidoreductase activity, acting on the CH-CH group of donors, NAD or NADP as acceptor"/>
    <property type="evidence" value="ECO:0007669"/>
    <property type="project" value="InterPro"/>
</dbReference>
<dbReference type="SUPFAM" id="SSF50129">
    <property type="entry name" value="GroES-like"/>
    <property type="match status" value="1"/>
</dbReference>
<sequence>ESNFRLEEGSVPTPRDGEVLIRVIWLSLDPYMRGRMDDSKSYAKPVALGEVMEGGGVGEVIASNDDRFAPGDIVMGGTGWTTHASLPGNALRKVDPSIAPIQTALGVLGMPGITAWTGLNTILEAKKGETIVVSAFDQNDEKVFFSSFGSKVDVAAPGGGTNVPPPDLDPYRNILSLSASGSRFEQLLADHVVSPGYLRLAGTSMATPHVTGLAALILARHPEFTNEDVRQVLRASADDVDTPGFDVNSGRGRINAARAVAVDSVLRVEISEPRSPVVAGSDLKNLHVKGTAAGPGLVGWQLSYGAGYSINSSTGNEPMT</sequence>
<keyword evidence="2" id="KW-0378">Hydrolase</keyword>
<evidence type="ECO:0000256" key="4">
    <source>
        <dbReference type="ARBA" id="ARBA00023002"/>
    </source>
</evidence>
<accession>A0A0F9GTS2</accession>
<gene>
    <name evidence="7" type="ORF">LCGC14_1868510</name>
</gene>
<dbReference type="PROSITE" id="PS51892">
    <property type="entry name" value="SUBTILASE"/>
    <property type="match status" value="1"/>
</dbReference>
<evidence type="ECO:0000259" key="6">
    <source>
        <dbReference type="Pfam" id="PF16884"/>
    </source>
</evidence>
<proteinExistence type="predicted"/>
<organism evidence="7">
    <name type="scientific">marine sediment metagenome</name>
    <dbReference type="NCBI Taxonomy" id="412755"/>
    <lineage>
        <taxon>unclassified sequences</taxon>
        <taxon>metagenomes</taxon>
        <taxon>ecological metagenomes</taxon>
    </lineage>
</organism>
<protein>
    <recommendedName>
        <fullName evidence="8">Peptidase S8/S53 domain-containing protein</fullName>
    </recommendedName>
</protein>
<feature type="domain" description="Oxidoreductase N-terminal" evidence="6">
    <location>
        <begin position="1"/>
        <end position="94"/>
    </location>
</feature>
<evidence type="ECO:0000256" key="3">
    <source>
        <dbReference type="ARBA" id="ARBA00022825"/>
    </source>
</evidence>
<dbReference type="AlphaFoldDB" id="A0A0F9GTS2"/>
<dbReference type="Gene3D" id="3.40.50.200">
    <property type="entry name" value="Peptidase S8/S53 domain"/>
    <property type="match status" value="1"/>
</dbReference>
<comment type="caution">
    <text evidence="7">The sequence shown here is derived from an EMBL/GenBank/DDBJ whole genome shotgun (WGS) entry which is preliminary data.</text>
</comment>
<dbReference type="InterPro" id="IPR041694">
    <property type="entry name" value="ADH_N_2"/>
</dbReference>
<dbReference type="InterPro" id="IPR045010">
    <property type="entry name" value="MDR_fam"/>
</dbReference>
<feature type="domain" description="Peptidase S8/S53" evidence="5">
    <location>
        <begin position="125"/>
        <end position="251"/>
    </location>
</feature>
<dbReference type="SUPFAM" id="SSF52743">
    <property type="entry name" value="Subtilisin-like"/>
    <property type="match status" value="1"/>
</dbReference>
<dbReference type="InterPro" id="IPR036852">
    <property type="entry name" value="Peptidase_S8/S53_dom_sf"/>
</dbReference>
<evidence type="ECO:0000256" key="2">
    <source>
        <dbReference type="ARBA" id="ARBA00022801"/>
    </source>
</evidence>
<dbReference type="EMBL" id="LAZR01019027">
    <property type="protein sequence ID" value="KKL94056.1"/>
    <property type="molecule type" value="Genomic_DNA"/>
</dbReference>
<evidence type="ECO:0000259" key="5">
    <source>
        <dbReference type="Pfam" id="PF00082"/>
    </source>
</evidence>
<dbReference type="GO" id="GO:0006508">
    <property type="term" value="P:proteolysis"/>
    <property type="evidence" value="ECO:0007669"/>
    <property type="project" value="UniProtKB-KW"/>
</dbReference>
<keyword evidence="4" id="KW-0560">Oxidoreductase</keyword>